<evidence type="ECO:0000313" key="3">
    <source>
        <dbReference type="Proteomes" id="UP000285579"/>
    </source>
</evidence>
<evidence type="ECO:0000313" key="2">
    <source>
        <dbReference type="EMBL" id="RIM92906.1"/>
    </source>
</evidence>
<proteinExistence type="predicted"/>
<keyword evidence="1" id="KW-0963">Cytoplasm</keyword>
<dbReference type="Pfam" id="PF09902">
    <property type="entry name" value="DUF2129"/>
    <property type="match status" value="1"/>
</dbReference>
<protein>
    <submittedName>
        <fullName evidence="2">DUF2129 domain-containing protein</fullName>
    </submittedName>
</protein>
<dbReference type="Proteomes" id="UP000285579">
    <property type="component" value="Unassembled WGS sequence"/>
</dbReference>
<comment type="caution">
    <text evidence="2">The sequence shown here is derived from an EMBL/GenBank/DDBJ whole genome shotgun (WGS) entry which is preliminary data.</text>
</comment>
<sequence length="57" mass="6669">MLGCIGNYIKHSGVDIVRKFSRLYYVSNVKKYFGIYVQKNLQSKTVNKIKHLLTVFD</sequence>
<organism evidence="2 3">
    <name type="scientific">Staphylococcus xylosus</name>
    <dbReference type="NCBI Taxonomy" id="1288"/>
    <lineage>
        <taxon>Bacteria</taxon>
        <taxon>Bacillati</taxon>
        <taxon>Bacillota</taxon>
        <taxon>Bacilli</taxon>
        <taxon>Bacillales</taxon>
        <taxon>Staphylococcaceae</taxon>
        <taxon>Staphylococcus</taxon>
    </lineage>
</organism>
<dbReference type="InterPro" id="IPR016979">
    <property type="entry name" value="DUF2129"/>
</dbReference>
<accession>A0AAQ0LZD0</accession>
<dbReference type="AlphaFoldDB" id="A0AAQ0LZD0"/>
<dbReference type="RefSeq" id="WP_107538456.1">
    <property type="nucleotide sequence ID" value="NZ_JAJAGL010000001.1"/>
</dbReference>
<dbReference type="EMBL" id="QXUI01000003">
    <property type="protein sequence ID" value="RIM92906.1"/>
    <property type="molecule type" value="Genomic_DNA"/>
</dbReference>
<gene>
    <name evidence="2" type="ORF">BU104_05635</name>
</gene>
<name>A0AAQ0LZD0_STAXY</name>
<evidence type="ECO:0000256" key="1">
    <source>
        <dbReference type="ARBA" id="ARBA00022490"/>
    </source>
</evidence>
<reference evidence="2 3" key="1">
    <citation type="journal article" date="2016" name="Front. Microbiol.">
        <title>Comprehensive Phylogenetic Analysis of Bovine Non-aureus Staphylococci Species Based on Whole-Genome Sequencing.</title>
        <authorList>
            <person name="Naushad S."/>
            <person name="Barkema H.W."/>
            <person name="Luby C."/>
            <person name="Condas L.A."/>
            <person name="Nobrega D.B."/>
            <person name="Carson D.A."/>
            <person name="De Buck J."/>
        </authorList>
    </citation>
    <scope>NUCLEOTIDE SEQUENCE [LARGE SCALE GENOMIC DNA]</scope>
    <source>
        <strain evidence="2 3">SNUC 1349</strain>
    </source>
</reference>